<feature type="domain" description="Fibronectin type-III" evidence="2">
    <location>
        <begin position="1544"/>
        <end position="1630"/>
    </location>
</feature>
<dbReference type="Proteomes" id="UP001369086">
    <property type="component" value="Unassembled WGS sequence"/>
</dbReference>
<feature type="domain" description="Fibronectin type-III" evidence="2">
    <location>
        <begin position="1372"/>
        <end position="1458"/>
    </location>
</feature>
<accession>A0ABR0ZGF1</accession>
<feature type="domain" description="Fibronectin type-III" evidence="2">
    <location>
        <begin position="2061"/>
        <end position="2145"/>
    </location>
</feature>
<dbReference type="Pfam" id="PF17517">
    <property type="entry name" value="IgGFc_binding"/>
    <property type="match status" value="1"/>
</dbReference>
<dbReference type="InterPro" id="IPR003961">
    <property type="entry name" value="FN3_dom"/>
</dbReference>
<feature type="domain" description="Fibronectin type-III" evidence="2">
    <location>
        <begin position="2233"/>
        <end position="2317"/>
    </location>
</feature>
<evidence type="ECO:0000313" key="3">
    <source>
        <dbReference type="EMBL" id="KAK6483799.1"/>
    </source>
</evidence>
<dbReference type="Gene3D" id="2.60.40.10">
    <property type="entry name" value="Immunoglobulins"/>
    <property type="match status" value="24"/>
</dbReference>
<dbReference type="SMART" id="SM00060">
    <property type="entry name" value="FN3"/>
    <property type="match status" value="24"/>
</dbReference>
<feature type="domain" description="Fibronectin type-III" evidence="2">
    <location>
        <begin position="857"/>
        <end position="941"/>
    </location>
</feature>
<feature type="domain" description="Fibronectin type-III" evidence="2">
    <location>
        <begin position="1114"/>
        <end position="1200"/>
    </location>
</feature>
<organism evidence="3 4">
    <name type="scientific">Huso huso</name>
    <name type="common">Beluga</name>
    <name type="synonym">Acipenser huso</name>
    <dbReference type="NCBI Taxonomy" id="61971"/>
    <lineage>
        <taxon>Eukaryota</taxon>
        <taxon>Metazoa</taxon>
        <taxon>Chordata</taxon>
        <taxon>Craniata</taxon>
        <taxon>Vertebrata</taxon>
        <taxon>Euteleostomi</taxon>
        <taxon>Actinopterygii</taxon>
        <taxon>Chondrostei</taxon>
        <taxon>Acipenseriformes</taxon>
        <taxon>Acipenseridae</taxon>
        <taxon>Huso</taxon>
    </lineage>
</organism>
<feature type="domain" description="Fibronectin type-III" evidence="2">
    <location>
        <begin position="426"/>
        <end position="511"/>
    </location>
</feature>
<keyword evidence="4" id="KW-1185">Reference proteome</keyword>
<protein>
    <submittedName>
        <fullName evidence="3">Fibronectin-like</fullName>
    </submittedName>
</protein>
<dbReference type="EMBL" id="JAHFZB010000011">
    <property type="protein sequence ID" value="KAK6483799.1"/>
    <property type="molecule type" value="Genomic_DNA"/>
</dbReference>
<feature type="domain" description="Fibronectin type-III" evidence="2">
    <location>
        <begin position="942"/>
        <end position="1028"/>
    </location>
</feature>
<evidence type="ECO:0000259" key="2">
    <source>
        <dbReference type="PROSITE" id="PS50853"/>
    </source>
</evidence>
<keyword evidence="1" id="KW-0677">Repeat</keyword>
<dbReference type="PROSITE" id="PS50853">
    <property type="entry name" value="FN3"/>
    <property type="match status" value="24"/>
</dbReference>
<dbReference type="PANTHER" id="PTHR46708:SF10">
    <property type="entry name" value="RECEPTOR-TYPE TYROSINE-PROTEIN PHOSPHATASE ETA-LIKE"/>
    <property type="match status" value="1"/>
</dbReference>
<sequence>MVTVGSDEGISVFALNQDRYTADMTVVLPASALGTEYYIVAPQGISFLSQFAVINEFDTNEVTVTVSGMLDFNGTTYSDKQNFSFTLTSNQVIQFQSTTELTGTRIVSSEPVAVISGNVCLNYQGDTACDVVLTELYPVNSWGTAFVVFPLLLNKDLKDRITILSAEPNNTVYITTENTTTQNLVLQEGSFTVLELTGPMSINSTKPVMLTYLFTGGRNFNFSSFNIADPFLSNIVPSSSYSDTYTFITIANYENYIMVVAHQSDLTGFSLDGQPLETFSPEETQAFGFSAKLVYLGIAGGHHVITHESATFGIYVFGLGYYVAFGYTIRNDLLLSGKNIIGNLKSTGITTSSISVSWSAPNGSAIGYRVEAIGNPSKNLTVSTAFAEITGLIPGSKYTLRVIALAADNVTEVDAVTITRFTKPDIVVNLTAENITTTSIALSWSAPNGNAIGYRVEAIGNPSKNLTVNTLFTEITGLVPGSNYTLRIIALAADNVTEGDAVTISRFTKPDIVVNLTAENITTTSIALSWSAPNGNAIGYRVEAIGNPSKNLTVNTLFTEITGLVPGSNYTLRIIALAADNVTEGDAVTITIFTKPDIAPNLTASNITTTSIALSWSAPNGNAIGYRVEAIGNPSKNLTVNTLFTEITGLVPGSNYTLRIIALAADNVTEGDAEAISRFTKPDIVVNLTAENITTTSIALSWSAPNGNAIGYRVEAIGNPSKNLTVNTLFTEITGLVPGSNYTLRIIALAADNVTEGDAETISRFTKPDIVVNLTAENITTTSIALSWSAPNGNAIGYRVEAIGNPSKNLTVNTLFTEITGLVPGSNYTLRIIALAADNVTEGDAVTITIFTKPDIVVNLTAENITTTSIALSWSAPNGNAIGYRVEAIGNPSKNLTVNTLFTEITGLVPGSNYTLRIIALAADNVTEGDAVTITIFTKPDVAPNLTASNITTTSIALSWSAPNGNAIGYRVEAIGNPSKNLTVNTLFTEITGLVPGSNYTLRIIALAADNVTEGDAETISRFTKPDIAVNLTAENITTTSIALSWSAPNGNAIGYRVEAIGNPSKNLTVNTLFTEITGLVPGSNYTLQIIALAADNVTEGDAVTISRFTKPDIVVNLTAENITTTSIALSWSAPNGNAIGYRVEAIGNPSKNLTVNTLFTEITGLVPGSNYTLRIIALAADNVTEGDAVTITIFTKPDIAPNLTASNITTTSIALSWSAPNGNAIGYRVEAIGNPSKNLTVNTLFTEITGLVPGSNYTLRIIALAADNVTEGEAEAISRFTKPDIAVNLTAENITTTSIALSWSAPNGNAIGYRVEAIGNPSNNLTVNTLFTEITGLVPGSNYTLRIIALAADNVTEGDAVTISRFTKPDIAVNLTAENITTTSIALSWSAPNGNAIGYRVEAIGNPSKNLTVNTLFTEITGLVPGSNYTLRIIALAADNVTEGDAVTISRFTKPDIAVNLTAENITTTSIALSWSAPNGNAIGYRVEAIGNPSKNLTVNTLFTEITGLVPGSNYTLRIIALAADNVTEGDAVTISRFTKPDIVVNLTAENITTTSIALSWSAPNGNAIGYRVEAIGNPSKNLTVNTLFTEITGLVPGSNYTLRIIALAADNVTEGDAVTITIFTKPDVAPNLTASNITTTSIALSWSAPNGNAIGYRVEAIGNPSKNLTVNTLFTEITGLVPGSNYTLRIIALAADNVTEGHAVTITIFTKPDIAVNLTAENITTTSIALSWSAPNGNAIGYRVEAIGNPSNNLTVNTLFTEITGLVPGSNYTLRIIALAADNVTEGDAVTISRFTKPDIAVNLTAENITTTSIALSWSAPNGNAIGYRVEAIGNPSKNLTVNTLFTEITGLVPGSNYTLRIIALAADNVTEGDAVTITIFTKPDIAPNLTASNITTTSIALSWSVPNGNAIGYRVEAIGNPSKNLTVNTLFTEITGLVPGSNYTLRIIALAADNVTEGDAVTISRFTKPDIAVNLTAENITTTSIALSWSAPNGNAIGYRVEAIGNPSNNLTVNTLFTEITGLVPGSNYTLRIIALAADNVTEGDAVTITIFTKPDIAPNLTASNITTTSIALSWSVPNGNAIGYRVEAIGNPSKNLTVNTLFTEITGLVPGSNYTLRIIALAADNVTEGDAVTISRFTKPDIAVNLTAENITTTSIALSWSAPNGNAIGYRVEAIGNPSKNLTVNTLFTEITGLVPGSNYTLRIIALAADNVTEGDAVTITIFTKPEIAVNLTAGNITTTSIALSWSAPNGNAIGYRVEAIGNPSKNLTVNTLFTEITGLLPGSNYTLRIIALAADNVTEGDAVTISRFTKPDSVTNLTAKTITRTSITLSWSAPPGYAHEYMVEAIGTPSKTVTVDTLFANITGLLPLSNYTLRVIAVAADRLTGGDAVAIVTFTSGLDATLRMQLSVSVSAKKEEKELESMILPEIKKYIEQYLADNRFHLTWKGLRRKNP</sequence>
<dbReference type="Pfam" id="PF00041">
    <property type="entry name" value="fn3"/>
    <property type="match status" value="24"/>
</dbReference>
<dbReference type="InterPro" id="IPR035234">
    <property type="entry name" value="IgGFc-bd_N"/>
</dbReference>
<feature type="domain" description="Fibronectin type-III" evidence="2">
    <location>
        <begin position="512"/>
        <end position="598"/>
    </location>
</feature>
<feature type="domain" description="Fibronectin type-III" evidence="2">
    <location>
        <begin position="2146"/>
        <end position="2232"/>
    </location>
</feature>
<feature type="domain" description="Fibronectin type-III" evidence="2">
    <location>
        <begin position="1974"/>
        <end position="2060"/>
    </location>
</feature>
<comment type="caution">
    <text evidence="3">The sequence shown here is derived from an EMBL/GenBank/DDBJ whole genome shotgun (WGS) entry which is preliminary data.</text>
</comment>
<dbReference type="SUPFAM" id="SSF49265">
    <property type="entry name" value="Fibronectin type III"/>
    <property type="match status" value="14"/>
</dbReference>
<feature type="domain" description="Fibronectin type-III" evidence="2">
    <location>
        <begin position="1717"/>
        <end position="1801"/>
    </location>
</feature>
<feature type="domain" description="Fibronectin type-III" evidence="2">
    <location>
        <begin position="2318"/>
        <end position="2404"/>
    </location>
</feature>
<evidence type="ECO:0000256" key="1">
    <source>
        <dbReference type="ARBA" id="ARBA00022737"/>
    </source>
</evidence>
<feature type="domain" description="Fibronectin type-III" evidence="2">
    <location>
        <begin position="340"/>
        <end position="425"/>
    </location>
</feature>
<feature type="domain" description="Fibronectin type-III" evidence="2">
    <location>
        <begin position="599"/>
        <end position="683"/>
    </location>
</feature>
<feature type="domain" description="Fibronectin type-III" evidence="2">
    <location>
        <begin position="684"/>
        <end position="769"/>
    </location>
</feature>
<dbReference type="CDD" id="cd00063">
    <property type="entry name" value="FN3"/>
    <property type="match status" value="24"/>
</dbReference>
<feature type="domain" description="Fibronectin type-III" evidence="2">
    <location>
        <begin position="1459"/>
        <end position="1543"/>
    </location>
</feature>
<dbReference type="InterPro" id="IPR013783">
    <property type="entry name" value="Ig-like_fold"/>
</dbReference>
<evidence type="ECO:0000313" key="4">
    <source>
        <dbReference type="Proteomes" id="UP001369086"/>
    </source>
</evidence>
<feature type="domain" description="Fibronectin type-III" evidence="2">
    <location>
        <begin position="1802"/>
        <end position="1888"/>
    </location>
</feature>
<gene>
    <name evidence="3" type="ORF">HHUSO_G13387</name>
</gene>
<dbReference type="InterPro" id="IPR050991">
    <property type="entry name" value="ECM_Regulatory_Proteins"/>
</dbReference>
<feature type="domain" description="Fibronectin type-III" evidence="2">
    <location>
        <begin position="1201"/>
        <end position="1285"/>
    </location>
</feature>
<feature type="domain" description="Fibronectin type-III" evidence="2">
    <location>
        <begin position="1631"/>
        <end position="1716"/>
    </location>
</feature>
<name>A0ABR0ZGF1_HUSHU</name>
<proteinExistence type="predicted"/>
<feature type="domain" description="Fibronectin type-III" evidence="2">
    <location>
        <begin position="770"/>
        <end position="856"/>
    </location>
</feature>
<reference evidence="3 4" key="1">
    <citation type="submission" date="2021-05" db="EMBL/GenBank/DDBJ databases">
        <authorList>
            <person name="Zahm M."/>
            <person name="Klopp C."/>
            <person name="Cabau C."/>
            <person name="Kuhl H."/>
            <person name="Suciu R."/>
            <person name="Ciorpac M."/>
            <person name="Holostenco D."/>
            <person name="Gessner J."/>
            <person name="Wuertz S."/>
            <person name="Hohne C."/>
            <person name="Stock M."/>
            <person name="Gislard M."/>
            <person name="Lluch J."/>
            <person name="Milhes M."/>
            <person name="Lampietro C."/>
            <person name="Lopez Roques C."/>
            <person name="Donnadieu C."/>
            <person name="Du K."/>
            <person name="Schartl M."/>
            <person name="Guiguen Y."/>
        </authorList>
    </citation>
    <scope>NUCLEOTIDE SEQUENCE [LARGE SCALE GENOMIC DNA]</scope>
    <source>
        <strain evidence="3">Hh-F2</strain>
        <tissue evidence="3">Blood</tissue>
    </source>
</reference>
<feature type="domain" description="Fibronectin type-III" evidence="2">
    <location>
        <begin position="1889"/>
        <end position="1973"/>
    </location>
</feature>
<feature type="domain" description="Fibronectin type-III" evidence="2">
    <location>
        <begin position="1286"/>
        <end position="1371"/>
    </location>
</feature>
<dbReference type="InterPro" id="IPR036116">
    <property type="entry name" value="FN3_sf"/>
</dbReference>
<dbReference type="PANTHER" id="PTHR46708">
    <property type="entry name" value="TENASCIN"/>
    <property type="match status" value="1"/>
</dbReference>
<feature type="domain" description="Fibronectin type-III" evidence="2">
    <location>
        <begin position="1029"/>
        <end position="1113"/>
    </location>
</feature>